<reference evidence="2 3" key="1">
    <citation type="submission" date="2019-07" db="EMBL/GenBank/DDBJ databases">
        <title>Whole genome shotgun sequence of Acetobacter nitrogenifigens NBRC 105050.</title>
        <authorList>
            <person name="Hosoyama A."/>
            <person name="Uohara A."/>
            <person name="Ohji S."/>
            <person name="Ichikawa N."/>
        </authorList>
    </citation>
    <scope>NUCLEOTIDE SEQUENCE [LARGE SCALE GENOMIC DNA]</scope>
    <source>
        <strain evidence="2 3">NBRC 105050</strain>
    </source>
</reference>
<protein>
    <submittedName>
        <fullName evidence="2">Uncharacterized protein</fullName>
    </submittedName>
</protein>
<keyword evidence="1" id="KW-0472">Membrane</keyword>
<feature type="transmembrane region" description="Helical" evidence="1">
    <location>
        <begin position="34"/>
        <end position="57"/>
    </location>
</feature>
<keyword evidence="1" id="KW-0812">Transmembrane</keyword>
<accession>A0A511XFD9</accession>
<dbReference type="EMBL" id="BJYF01000058">
    <property type="protein sequence ID" value="GEN61673.1"/>
    <property type="molecule type" value="Genomic_DNA"/>
</dbReference>
<evidence type="ECO:0000313" key="3">
    <source>
        <dbReference type="Proteomes" id="UP000321635"/>
    </source>
</evidence>
<keyword evidence="3" id="KW-1185">Reference proteome</keyword>
<organism evidence="2 3">
    <name type="scientific">Acetobacter nitrogenifigens DSM 23921 = NBRC 105050</name>
    <dbReference type="NCBI Taxonomy" id="1120919"/>
    <lineage>
        <taxon>Bacteria</taxon>
        <taxon>Pseudomonadati</taxon>
        <taxon>Pseudomonadota</taxon>
        <taxon>Alphaproteobacteria</taxon>
        <taxon>Acetobacterales</taxon>
        <taxon>Acetobacteraceae</taxon>
        <taxon>Acetobacter</taxon>
    </lineage>
</organism>
<comment type="caution">
    <text evidence="2">The sequence shown here is derived from an EMBL/GenBank/DDBJ whole genome shotgun (WGS) entry which is preliminary data.</text>
</comment>
<gene>
    <name evidence="2" type="ORF">ANI02nite_35570</name>
</gene>
<proteinExistence type="predicted"/>
<keyword evidence="1" id="KW-1133">Transmembrane helix</keyword>
<dbReference type="Proteomes" id="UP000321635">
    <property type="component" value="Unassembled WGS sequence"/>
</dbReference>
<name>A0A511XFD9_9PROT</name>
<evidence type="ECO:0000313" key="2">
    <source>
        <dbReference type="EMBL" id="GEN61673.1"/>
    </source>
</evidence>
<evidence type="ECO:0000256" key="1">
    <source>
        <dbReference type="SAM" id="Phobius"/>
    </source>
</evidence>
<feature type="transmembrane region" description="Helical" evidence="1">
    <location>
        <begin position="7"/>
        <end position="28"/>
    </location>
</feature>
<dbReference type="AlphaFoldDB" id="A0A511XFD9"/>
<sequence>MMLKTKQIIAAITTMIGAIVIGILMKIGVIGYQWWPIFAGLVGFHIISMGGLMYYGLYGDEGE</sequence>
<dbReference type="RefSeq" id="WP_026398969.1">
    <property type="nucleotide sequence ID" value="NZ_AUBI01000024.1"/>
</dbReference>